<dbReference type="InterPro" id="IPR011993">
    <property type="entry name" value="PH-like_dom_sf"/>
</dbReference>
<keyword evidence="2" id="KW-1185">Reference proteome</keyword>
<dbReference type="GeneID" id="111086717"/>
<feature type="domain" description="PH" evidence="1">
    <location>
        <begin position="91"/>
        <end position="180"/>
    </location>
</feature>
<organism evidence="2 3">
    <name type="scientific">Limulus polyphemus</name>
    <name type="common">Atlantic horseshoe crab</name>
    <dbReference type="NCBI Taxonomy" id="6850"/>
    <lineage>
        <taxon>Eukaryota</taxon>
        <taxon>Metazoa</taxon>
        <taxon>Ecdysozoa</taxon>
        <taxon>Arthropoda</taxon>
        <taxon>Chelicerata</taxon>
        <taxon>Merostomata</taxon>
        <taxon>Xiphosura</taxon>
        <taxon>Limulidae</taxon>
        <taxon>Limulus</taxon>
    </lineage>
</organism>
<dbReference type="InterPro" id="IPR001849">
    <property type="entry name" value="PH_domain"/>
</dbReference>
<sequence length="180" mass="20789">MDWWELCVSFFCCRSYKKEDPGFSQPDTERKGPLYRYSTPLRGYGAIGSGQAPRNMATNLGSSAIEDRKLYGRRNYGYIRPPNIRRDSQAQVTLKGWLFRLEGGALRQWKRRWCVLTDYCLFYYKDLGEDKLLGSVILPSYRISPCCANDKIARRFAFKVRIYASDNVAVEQIGVVEPNV</sequence>
<evidence type="ECO:0000259" key="1">
    <source>
        <dbReference type="PROSITE" id="PS50003"/>
    </source>
</evidence>
<dbReference type="RefSeq" id="XP_022246381.1">
    <property type="nucleotide sequence ID" value="XM_022390673.1"/>
</dbReference>
<dbReference type="PROSITE" id="PS50003">
    <property type="entry name" value="PH_DOMAIN"/>
    <property type="match status" value="1"/>
</dbReference>
<dbReference type="SUPFAM" id="SSF50729">
    <property type="entry name" value="PH domain-like"/>
    <property type="match status" value="1"/>
</dbReference>
<reference evidence="3" key="1">
    <citation type="submission" date="2025-08" db="UniProtKB">
        <authorList>
            <consortium name="RefSeq"/>
        </authorList>
    </citation>
    <scope>IDENTIFICATION</scope>
    <source>
        <tissue evidence="3">Muscle</tissue>
    </source>
</reference>
<protein>
    <submittedName>
        <fullName evidence="3">Pleckstrin homology domain-containing family A member 4-like</fullName>
    </submittedName>
</protein>
<evidence type="ECO:0000313" key="3">
    <source>
        <dbReference type="RefSeq" id="XP_022246381.1"/>
    </source>
</evidence>
<dbReference type="PANTHER" id="PTHR12752:SF9">
    <property type="entry name" value="KRAMER, ISOFORM I"/>
    <property type="match status" value="1"/>
</dbReference>
<name>A0ABM1SRX5_LIMPO</name>
<evidence type="ECO:0000313" key="2">
    <source>
        <dbReference type="Proteomes" id="UP000694941"/>
    </source>
</evidence>
<gene>
    <name evidence="3" type="primary">LOC111086717</name>
</gene>
<proteinExistence type="predicted"/>
<dbReference type="PANTHER" id="PTHR12752">
    <property type="entry name" value="PHOSPHOINOSITOL 3-PHOSPHATE-BINDING PROTEIN"/>
    <property type="match status" value="1"/>
</dbReference>
<accession>A0ABM1SRX5</accession>
<dbReference type="Proteomes" id="UP000694941">
    <property type="component" value="Unplaced"/>
</dbReference>
<dbReference type="Gene3D" id="2.30.29.30">
    <property type="entry name" value="Pleckstrin-homology domain (PH domain)/Phosphotyrosine-binding domain (PTB)"/>
    <property type="match status" value="1"/>
</dbReference>
<dbReference type="Pfam" id="PF00169">
    <property type="entry name" value="PH"/>
    <property type="match status" value="1"/>
</dbReference>